<comment type="caution">
    <text evidence="2">The sequence shown here is derived from an EMBL/GenBank/DDBJ whole genome shotgun (WGS) entry which is preliminary data.</text>
</comment>
<dbReference type="EMBL" id="LODT01000037">
    <property type="protein sequence ID" value="KYQ90052.1"/>
    <property type="molecule type" value="Genomic_DNA"/>
</dbReference>
<organism evidence="2 3">
    <name type="scientific">Tieghemostelium lacteum</name>
    <name type="common">Slime mold</name>
    <name type="synonym">Dictyostelium lacteum</name>
    <dbReference type="NCBI Taxonomy" id="361077"/>
    <lineage>
        <taxon>Eukaryota</taxon>
        <taxon>Amoebozoa</taxon>
        <taxon>Evosea</taxon>
        <taxon>Eumycetozoa</taxon>
        <taxon>Dictyostelia</taxon>
        <taxon>Dictyosteliales</taxon>
        <taxon>Raperosteliaceae</taxon>
        <taxon>Tieghemostelium</taxon>
    </lineage>
</organism>
<keyword evidence="3" id="KW-1185">Reference proteome</keyword>
<feature type="compositionally biased region" description="Basic and acidic residues" evidence="1">
    <location>
        <begin position="72"/>
        <end position="85"/>
    </location>
</feature>
<evidence type="ECO:0000256" key="1">
    <source>
        <dbReference type="SAM" id="MobiDB-lite"/>
    </source>
</evidence>
<proteinExistence type="predicted"/>
<feature type="region of interest" description="Disordered" evidence="1">
    <location>
        <begin position="1"/>
        <end position="21"/>
    </location>
</feature>
<protein>
    <submittedName>
        <fullName evidence="2">Uncharacterized protein</fullName>
    </submittedName>
</protein>
<gene>
    <name evidence="2" type="ORF">DLAC_11734</name>
</gene>
<evidence type="ECO:0000313" key="3">
    <source>
        <dbReference type="Proteomes" id="UP000076078"/>
    </source>
</evidence>
<dbReference type="AlphaFoldDB" id="A0A151Z7X1"/>
<sequence length="314" mass="36069">MARERLETTYNNQKSNVQSQKLNEGYDTKAWRLSKKIQSLYNKDSDFKQMSIVGLRKLRPSRVDGHPNPIRMELRDSRDPDNIKAHPKDKNKICNTFININKSIKNIESNSKCTAPYIIYGDVYPGVLMSGENPSEKDPEMIKRAKSIIEDTPLLLTASEFTHKIYIGAMDELQKDCRYEIVNVSKILMGIPSYTIRFNGTLITLIIATTHPSRNYFKKRLHVFESRLSLLLAIYRGSDSFLIPPYVPVPNSDSVLKSDTIEVISFNKRGKCHLNDGGCSYVDTLKKTYKEVFEYIKLPKDSKKICLKCLTKNR</sequence>
<name>A0A151Z7X1_TIELA</name>
<reference evidence="2 3" key="1">
    <citation type="submission" date="2015-12" db="EMBL/GenBank/DDBJ databases">
        <title>Dictyostelia acquired genes for synthesis and detection of signals that induce cell-type specialization by lateral gene transfer from prokaryotes.</title>
        <authorList>
            <person name="Gloeckner G."/>
            <person name="Schaap P."/>
        </authorList>
    </citation>
    <scope>NUCLEOTIDE SEQUENCE [LARGE SCALE GENOMIC DNA]</scope>
    <source>
        <strain evidence="2 3">TK</strain>
    </source>
</reference>
<dbReference type="InParanoid" id="A0A151Z7X1"/>
<accession>A0A151Z7X1</accession>
<dbReference type="Proteomes" id="UP000076078">
    <property type="component" value="Unassembled WGS sequence"/>
</dbReference>
<evidence type="ECO:0000313" key="2">
    <source>
        <dbReference type="EMBL" id="KYQ90052.1"/>
    </source>
</evidence>
<feature type="compositionally biased region" description="Polar residues" evidence="1">
    <location>
        <begin position="8"/>
        <end position="21"/>
    </location>
</feature>
<feature type="region of interest" description="Disordered" evidence="1">
    <location>
        <begin position="60"/>
        <end position="85"/>
    </location>
</feature>